<evidence type="ECO:0000313" key="1">
    <source>
        <dbReference type="EMBL" id="KPU43021.1"/>
    </source>
</evidence>
<dbReference type="Proteomes" id="UP000050326">
    <property type="component" value="Unassembled WGS sequence"/>
</dbReference>
<proteinExistence type="predicted"/>
<gene>
    <name evidence="1" type="ORF">OXPF_34530</name>
</gene>
<accession>A0A0P8WXF4</accession>
<dbReference type="STRING" id="36849.OXPF_34530"/>
<sequence>MNSSIKQDLVYAQGYNDGYREGFNAALAIFNKQLMAAEQQKHVQILIKTSNEDLPFIREV</sequence>
<organism evidence="1 2">
    <name type="scientific">Oxobacter pfennigii</name>
    <dbReference type="NCBI Taxonomy" id="36849"/>
    <lineage>
        <taxon>Bacteria</taxon>
        <taxon>Bacillati</taxon>
        <taxon>Bacillota</taxon>
        <taxon>Clostridia</taxon>
        <taxon>Eubacteriales</taxon>
        <taxon>Clostridiaceae</taxon>
        <taxon>Oxobacter</taxon>
    </lineage>
</organism>
<name>A0A0P8WXF4_9CLOT</name>
<protein>
    <submittedName>
        <fullName evidence="1">Uncharacterized protein</fullName>
    </submittedName>
</protein>
<dbReference type="RefSeq" id="WP_054876448.1">
    <property type="nucleotide sequence ID" value="NZ_LKET01000045.1"/>
</dbReference>
<comment type="caution">
    <text evidence="1">The sequence shown here is derived from an EMBL/GenBank/DDBJ whole genome shotgun (WGS) entry which is preliminary data.</text>
</comment>
<evidence type="ECO:0000313" key="2">
    <source>
        <dbReference type="Proteomes" id="UP000050326"/>
    </source>
</evidence>
<keyword evidence="2" id="KW-1185">Reference proteome</keyword>
<dbReference type="EMBL" id="LKET01000045">
    <property type="protein sequence ID" value="KPU43021.1"/>
    <property type="molecule type" value="Genomic_DNA"/>
</dbReference>
<reference evidence="1 2" key="1">
    <citation type="submission" date="2015-09" db="EMBL/GenBank/DDBJ databases">
        <title>Genome sequence of Oxobacter pfennigii DSM 3222.</title>
        <authorList>
            <person name="Poehlein A."/>
            <person name="Bengelsdorf F.R."/>
            <person name="Schiel-Bengelsdorf B."/>
            <person name="Duerre P."/>
            <person name="Daniel R."/>
        </authorList>
    </citation>
    <scope>NUCLEOTIDE SEQUENCE [LARGE SCALE GENOMIC DNA]</scope>
    <source>
        <strain evidence="1 2">DSM 3222</strain>
    </source>
</reference>
<dbReference type="AlphaFoldDB" id="A0A0P8WXF4"/>